<keyword evidence="3" id="KW-1185">Reference proteome</keyword>
<evidence type="ECO:0000313" key="2">
    <source>
        <dbReference type="EMBL" id="UWX65564.1"/>
    </source>
</evidence>
<dbReference type="InterPro" id="IPR019896">
    <property type="entry name" value="Polysacch_pyruvyl_Trfase_CsaB"/>
</dbReference>
<dbReference type="GO" id="GO:0016740">
    <property type="term" value="F:transferase activity"/>
    <property type="evidence" value="ECO:0007669"/>
    <property type="project" value="UniProtKB-KW"/>
</dbReference>
<protein>
    <submittedName>
        <fullName evidence="2">Polysaccharide pyruvyl transferase CsaB</fullName>
    </submittedName>
</protein>
<evidence type="ECO:0000259" key="1">
    <source>
        <dbReference type="Pfam" id="PF04230"/>
    </source>
</evidence>
<accession>A0ABY5YKD4</accession>
<dbReference type="PANTHER" id="PTHR36836">
    <property type="entry name" value="COLANIC ACID BIOSYNTHESIS PROTEIN WCAK"/>
    <property type="match status" value="1"/>
</dbReference>
<gene>
    <name evidence="2" type="primary">csaB</name>
    <name evidence="2" type="ORF">N0D28_02305</name>
</gene>
<sequence>MNVTVSGFYGFGNTGDEAIALAMSRELQAAGHAPLLLSQTPAQTAQLYGCRSAARMNPLSLLRAVAGCEVLLSGGGGLLQDKTSARNLTYYLGVIRLARTLGKRPVVFNQSIGPLSDSGSVQVARALRGLRVIVRDRRSLETLAGLGIEGMLGGDPALLLRPGEGILRNEKTVVLAPRGDVPDATARLQTLARDLKAQGRRTVALSFYPYEDDAAAHSLGADEVISTREPQVALDTVAAAGAVAGVRLHALILAAAAGTPFVGLSYDPKVSGFCADAGAVSVPVDVDPATLLTLLASQRQPDWDAISAMKARARESFAWALAK</sequence>
<dbReference type="RefSeq" id="WP_260561820.1">
    <property type="nucleotide sequence ID" value="NZ_BAABEC010000173.1"/>
</dbReference>
<name>A0ABY5YKD4_9DEIO</name>
<dbReference type="EMBL" id="CP104213">
    <property type="protein sequence ID" value="UWX65564.1"/>
    <property type="molecule type" value="Genomic_DNA"/>
</dbReference>
<dbReference type="Proteomes" id="UP001060261">
    <property type="component" value="Chromosome"/>
</dbReference>
<proteinExistence type="predicted"/>
<dbReference type="InterPro" id="IPR007345">
    <property type="entry name" value="Polysacch_pyruvyl_Trfase"/>
</dbReference>
<reference evidence="2" key="1">
    <citation type="submission" date="2022-09" db="EMBL/GenBank/DDBJ databases">
        <title>genome sequence of Deinococcus rubellus.</title>
        <authorList>
            <person name="Srinivasan S."/>
        </authorList>
    </citation>
    <scope>NUCLEOTIDE SEQUENCE</scope>
    <source>
        <strain evidence="2">Ant6</strain>
    </source>
</reference>
<evidence type="ECO:0000313" key="3">
    <source>
        <dbReference type="Proteomes" id="UP001060261"/>
    </source>
</evidence>
<dbReference type="NCBIfam" id="TIGR03609">
    <property type="entry name" value="S_layer_CsaB"/>
    <property type="match status" value="1"/>
</dbReference>
<feature type="domain" description="Polysaccharide pyruvyl transferase" evidence="1">
    <location>
        <begin position="13"/>
        <end position="268"/>
    </location>
</feature>
<dbReference type="PANTHER" id="PTHR36836:SF1">
    <property type="entry name" value="COLANIC ACID BIOSYNTHESIS PROTEIN WCAK"/>
    <property type="match status" value="1"/>
</dbReference>
<dbReference type="Pfam" id="PF04230">
    <property type="entry name" value="PS_pyruv_trans"/>
    <property type="match status" value="1"/>
</dbReference>
<organism evidence="2 3">
    <name type="scientific">Deinococcus rubellus</name>
    <dbReference type="NCBI Taxonomy" id="1889240"/>
    <lineage>
        <taxon>Bacteria</taxon>
        <taxon>Thermotogati</taxon>
        <taxon>Deinococcota</taxon>
        <taxon>Deinococci</taxon>
        <taxon>Deinococcales</taxon>
        <taxon>Deinococcaceae</taxon>
        <taxon>Deinococcus</taxon>
    </lineage>
</organism>
<keyword evidence="2" id="KW-0808">Transferase</keyword>